<dbReference type="Proteomes" id="UP001460888">
    <property type="component" value="Unassembled WGS sequence"/>
</dbReference>
<sequence>MPQAEHQPVLLDAALAGLALRADGVYVDATFGRGGHSRALLAQLGESGRLIAFDQDPDAQVHAERLAAIDERFTFVRSSFAELAERIDALGLTARIDGLLFDLGVSSPQFDVAERGFSFRHAGPLDMRMNPDAGEPLSVWLHRASHGEIASVIKRYGEEPMAGRIAAAILEARAQAPIADTAQLAAIVAGAIPAKVQAGKRIHPATRTFQAFRLHINDELGALDRALDGAFDVLAPRGRLAVISFHSLEDRRVKRFIRAQAKPAQPPVPMAPVPAAALREIGKPVRADAHELTANARARSAIMRVAERTEAPKVTV</sequence>
<dbReference type="SUPFAM" id="SSF81799">
    <property type="entry name" value="Putative methyltransferase TM0872, insert domain"/>
    <property type="match status" value="1"/>
</dbReference>
<evidence type="ECO:0000256" key="5">
    <source>
        <dbReference type="ARBA" id="ARBA00022691"/>
    </source>
</evidence>
<proteinExistence type="inferred from homology"/>
<reference evidence="7 8" key="1">
    <citation type="submission" date="2013-03" db="EMBL/GenBank/DDBJ databases">
        <title>Salinisphaera dokdonensis CL-ES53 Genome Sequencing.</title>
        <authorList>
            <person name="Li C."/>
            <person name="Lai Q."/>
            <person name="Shao Z."/>
        </authorList>
    </citation>
    <scope>NUCLEOTIDE SEQUENCE [LARGE SCALE GENOMIC DNA]</scope>
    <source>
        <strain evidence="7 8">CL-ES53</strain>
    </source>
</reference>
<comment type="subcellular location">
    <subcellularLocation>
        <location evidence="6">Cytoplasm</location>
    </subcellularLocation>
</comment>
<comment type="function">
    <text evidence="6">Specifically methylates the N4 position of cytidine in position 1402 (C1402) of 16S rRNA.</text>
</comment>
<feature type="binding site" evidence="6">
    <location>
        <position position="102"/>
    </location>
    <ligand>
        <name>S-adenosyl-L-methionine</name>
        <dbReference type="ChEBI" id="CHEBI:59789"/>
    </ligand>
</feature>
<dbReference type="GO" id="GO:0008168">
    <property type="term" value="F:methyltransferase activity"/>
    <property type="evidence" value="ECO:0007669"/>
    <property type="project" value="UniProtKB-KW"/>
</dbReference>
<dbReference type="NCBIfam" id="TIGR00006">
    <property type="entry name" value="16S rRNA (cytosine(1402)-N(4))-methyltransferase RsmH"/>
    <property type="match status" value="1"/>
</dbReference>
<evidence type="ECO:0000313" key="8">
    <source>
        <dbReference type="Proteomes" id="UP001460888"/>
    </source>
</evidence>
<gene>
    <name evidence="6" type="primary">rsmH</name>
    <name evidence="7" type="ORF">SADO_03560</name>
</gene>
<protein>
    <recommendedName>
        <fullName evidence="6">Ribosomal RNA small subunit methyltransferase H</fullName>
        <ecNumber evidence="6">2.1.1.199</ecNumber>
    </recommendedName>
    <alternativeName>
        <fullName evidence="6">16S rRNA m(4)C1402 methyltransferase</fullName>
    </alternativeName>
    <alternativeName>
        <fullName evidence="6">rRNA (cytosine-N(4)-)-methyltransferase RsmH</fullName>
    </alternativeName>
</protein>
<dbReference type="Pfam" id="PF01795">
    <property type="entry name" value="Methyltransf_5"/>
    <property type="match status" value="1"/>
</dbReference>
<organism evidence="7 8">
    <name type="scientific">Salinisphaera dokdonensis CL-ES53</name>
    <dbReference type="NCBI Taxonomy" id="1304272"/>
    <lineage>
        <taxon>Bacteria</taxon>
        <taxon>Pseudomonadati</taxon>
        <taxon>Pseudomonadota</taxon>
        <taxon>Gammaproteobacteria</taxon>
        <taxon>Salinisphaerales</taxon>
        <taxon>Salinisphaeraceae</taxon>
        <taxon>Salinisphaera</taxon>
    </lineage>
</organism>
<keyword evidence="2 6" id="KW-0698">rRNA processing</keyword>
<evidence type="ECO:0000256" key="2">
    <source>
        <dbReference type="ARBA" id="ARBA00022552"/>
    </source>
</evidence>
<evidence type="ECO:0000313" key="7">
    <source>
        <dbReference type="EMBL" id="MES1928301.1"/>
    </source>
</evidence>
<keyword evidence="4 6" id="KW-0808">Transferase</keyword>
<dbReference type="EC" id="2.1.1.199" evidence="6"/>
<feature type="binding site" evidence="6">
    <location>
        <begin position="34"/>
        <end position="36"/>
    </location>
    <ligand>
        <name>S-adenosyl-L-methionine</name>
        <dbReference type="ChEBI" id="CHEBI:59789"/>
    </ligand>
</feature>
<dbReference type="EMBL" id="APND01000001">
    <property type="protein sequence ID" value="MES1928301.1"/>
    <property type="molecule type" value="Genomic_DNA"/>
</dbReference>
<keyword evidence="5 6" id="KW-0949">S-adenosyl-L-methionine</keyword>
<dbReference type="PIRSF" id="PIRSF004486">
    <property type="entry name" value="MraW"/>
    <property type="match status" value="1"/>
</dbReference>
<evidence type="ECO:0000256" key="6">
    <source>
        <dbReference type="HAMAP-Rule" id="MF_01007"/>
    </source>
</evidence>
<comment type="similarity">
    <text evidence="1 6">Belongs to the methyltransferase superfamily. RsmH family.</text>
</comment>
<dbReference type="InterPro" id="IPR002903">
    <property type="entry name" value="RsmH"/>
</dbReference>
<evidence type="ECO:0000256" key="4">
    <source>
        <dbReference type="ARBA" id="ARBA00022679"/>
    </source>
</evidence>
<dbReference type="HAMAP" id="MF_01007">
    <property type="entry name" value="16SrRNA_methyltr_H"/>
    <property type="match status" value="1"/>
</dbReference>
<dbReference type="GO" id="GO:0032259">
    <property type="term" value="P:methylation"/>
    <property type="evidence" value="ECO:0007669"/>
    <property type="project" value="UniProtKB-KW"/>
</dbReference>
<feature type="binding site" evidence="6">
    <location>
        <position position="54"/>
    </location>
    <ligand>
        <name>S-adenosyl-L-methionine</name>
        <dbReference type="ChEBI" id="CHEBI:59789"/>
    </ligand>
</feature>
<feature type="binding site" evidence="6">
    <location>
        <position position="80"/>
    </location>
    <ligand>
        <name>S-adenosyl-L-methionine</name>
        <dbReference type="ChEBI" id="CHEBI:59789"/>
    </ligand>
</feature>
<name>A0ABV2AXC4_9GAMM</name>
<keyword evidence="6" id="KW-0963">Cytoplasm</keyword>
<dbReference type="PANTHER" id="PTHR11265:SF0">
    <property type="entry name" value="12S RRNA N4-METHYLCYTIDINE METHYLTRANSFERASE"/>
    <property type="match status" value="1"/>
</dbReference>
<dbReference type="PANTHER" id="PTHR11265">
    <property type="entry name" value="S-ADENOSYL-METHYLTRANSFERASE MRAW"/>
    <property type="match status" value="1"/>
</dbReference>
<dbReference type="InterPro" id="IPR023397">
    <property type="entry name" value="SAM-dep_MeTrfase_MraW_recog"/>
</dbReference>
<evidence type="ECO:0000256" key="3">
    <source>
        <dbReference type="ARBA" id="ARBA00022603"/>
    </source>
</evidence>
<keyword evidence="3 6" id="KW-0489">Methyltransferase</keyword>
<accession>A0ABV2AXC4</accession>
<dbReference type="InterPro" id="IPR029063">
    <property type="entry name" value="SAM-dependent_MTases_sf"/>
</dbReference>
<feature type="binding site" evidence="6">
    <location>
        <position position="109"/>
    </location>
    <ligand>
        <name>S-adenosyl-L-methionine</name>
        <dbReference type="ChEBI" id="CHEBI:59789"/>
    </ligand>
</feature>
<comment type="caution">
    <text evidence="7">The sequence shown here is derived from an EMBL/GenBank/DDBJ whole genome shotgun (WGS) entry which is preliminary data.</text>
</comment>
<dbReference type="Gene3D" id="1.10.150.170">
    <property type="entry name" value="Putative methyltransferase TM0872, insert domain"/>
    <property type="match status" value="1"/>
</dbReference>
<evidence type="ECO:0000256" key="1">
    <source>
        <dbReference type="ARBA" id="ARBA00010396"/>
    </source>
</evidence>
<dbReference type="Gene3D" id="3.40.50.150">
    <property type="entry name" value="Vaccinia Virus protein VP39"/>
    <property type="match status" value="1"/>
</dbReference>
<dbReference type="SUPFAM" id="SSF53335">
    <property type="entry name" value="S-adenosyl-L-methionine-dependent methyltransferases"/>
    <property type="match status" value="1"/>
</dbReference>
<keyword evidence="8" id="KW-1185">Reference proteome</keyword>
<dbReference type="RefSeq" id="WP_353109284.1">
    <property type="nucleotide sequence ID" value="NZ_APND01000001.1"/>
</dbReference>
<comment type="catalytic activity">
    <reaction evidence="6">
        <text>cytidine(1402) in 16S rRNA + S-adenosyl-L-methionine = N(4)-methylcytidine(1402) in 16S rRNA + S-adenosyl-L-homocysteine + H(+)</text>
        <dbReference type="Rhea" id="RHEA:42928"/>
        <dbReference type="Rhea" id="RHEA-COMP:10286"/>
        <dbReference type="Rhea" id="RHEA-COMP:10287"/>
        <dbReference type="ChEBI" id="CHEBI:15378"/>
        <dbReference type="ChEBI" id="CHEBI:57856"/>
        <dbReference type="ChEBI" id="CHEBI:59789"/>
        <dbReference type="ChEBI" id="CHEBI:74506"/>
        <dbReference type="ChEBI" id="CHEBI:82748"/>
        <dbReference type="EC" id="2.1.1.199"/>
    </reaction>
</comment>